<evidence type="ECO:0000256" key="1">
    <source>
        <dbReference type="SAM" id="SignalP"/>
    </source>
</evidence>
<protein>
    <recommendedName>
        <fullName evidence="2">Amidase domain-containing protein</fullName>
    </recommendedName>
</protein>
<evidence type="ECO:0000313" key="3">
    <source>
        <dbReference type="EMBL" id="ODM16773.1"/>
    </source>
</evidence>
<dbReference type="InterPro" id="IPR036928">
    <property type="entry name" value="AS_sf"/>
</dbReference>
<dbReference type="AlphaFoldDB" id="A0A1E3B741"/>
<name>A0A1E3B741_ASPCR</name>
<proteinExistence type="predicted"/>
<keyword evidence="4" id="KW-1185">Reference proteome</keyword>
<dbReference type="InterPro" id="IPR023631">
    <property type="entry name" value="Amidase_dom"/>
</dbReference>
<feature type="signal peptide" evidence="1">
    <location>
        <begin position="1"/>
        <end position="16"/>
    </location>
</feature>
<organism evidence="3 4">
    <name type="scientific">Aspergillus cristatus</name>
    <name type="common">Chinese Fuzhuan brick tea-fermentation fungus</name>
    <name type="synonym">Eurotium cristatum</name>
    <dbReference type="NCBI Taxonomy" id="573508"/>
    <lineage>
        <taxon>Eukaryota</taxon>
        <taxon>Fungi</taxon>
        <taxon>Dikarya</taxon>
        <taxon>Ascomycota</taxon>
        <taxon>Pezizomycotina</taxon>
        <taxon>Eurotiomycetes</taxon>
        <taxon>Eurotiomycetidae</taxon>
        <taxon>Eurotiales</taxon>
        <taxon>Aspergillaceae</taxon>
        <taxon>Aspergillus</taxon>
        <taxon>Aspergillus subgen. Aspergillus</taxon>
    </lineage>
</organism>
<dbReference type="Pfam" id="PF01425">
    <property type="entry name" value="Amidase"/>
    <property type="match status" value="1"/>
</dbReference>
<dbReference type="PANTHER" id="PTHR42678:SF34">
    <property type="entry name" value="OS04G0183300 PROTEIN"/>
    <property type="match status" value="1"/>
</dbReference>
<comment type="caution">
    <text evidence="3">The sequence shown here is derived from an EMBL/GenBank/DDBJ whole genome shotgun (WGS) entry which is preliminary data.</text>
</comment>
<dbReference type="Proteomes" id="UP000094569">
    <property type="component" value="Unassembled WGS sequence"/>
</dbReference>
<dbReference type="VEuPathDB" id="FungiDB:SI65_07738"/>
<gene>
    <name evidence="3" type="ORF">SI65_07738</name>
</gene>
<evidence type="ECO:0000313" key="4">
    <source>
        <dbReference type="Proteomes" id="UP000094569"/>
    </source>
</evidence>
<sequence>MHAISLLILLLGAVSALGSSTKIEYSIKGANTSYPVSLNGINLLSASMQDVSFALSNGTVTTLELVDAYVARQKALDHRGLTLRSVIEIAPTAREIARRLDEERANGTLRSQLHGVPIVVKDSKEPPPDPYAKLMLEDYNTDPKLGMNTTAGSYSLLNQTVTGDAFVVSKLREAGLLILGKANLDEFAGMMGKDNSSGFSARGGQASAAYVVGGFAAGGDPSGSSGGSAIAVSAGFAAASLGTDTDDSIVKPACRAALFGLRPSTGLTSRSGVVPLSLSQDSTGPLAKSTWDVAALLSIMAVHDENDSYSGAAEPFRKKNYTAYLKKDGFKGLRIGVPRYPFFNASITGARPEANQAVNKALAEMQKLGATVIDPVTFPNAEEFTYAYPGLPERSNNETILLQYDLKEDLATYLQTQLINSTIKSLQDIINYNEAHSDLEFPPGQCCQATFLNSNNLPPRASSAEYWIAQYHQQRLDVEGMQATMRQHNLDLFVVPTEGYSARMGAIGRRPVGTVPLGYDGINLPFGLAFVGKSYDEGTVLRAMYAFEKAFPKRQVPPTLD</sequence>
<feature type="chain" id="PRO_5009123459" description="Amidase domain-containing protein" evidence="1">
    <location>
        <begin position="17"/>
        <end position="561"/>
    </location>
</feature>
<evidence type="ECO:0000259" key="2">
    <source>
        <dbReference type="Pfam" id="PF01425"/>
    </source>
</evidence>
<dbReference type="Gene3D" id="3.90.1300.10">
    <property type="entry name" value="Amidase signature (AS) domain"/>
    <property type="match status" value="1"/>
</dbReference>
<keyword evidence="1" id="KW-0732">Signal</keyword>
<feature type="domain" description="Amidase" evidence="2">
    <location>
        <begin position="146"/>
        <end position="501"/>
    </location>
</feature>
<dbReference type="OrthoDB" id="566138at2759"/>
<dbReference type="STRING" id="573508.A0A1E3B741"/>
<dbReference type="PANTHER" id="PTHR42678">
    <property type="entry name" value="AMIDASE"/>
    <property type="match status" value="1"/>
</dbReference>
<dbReference type="SUPFAM" id="SSF75304">
    <property type="entry name" value="Amidase signature (AS) enzymes"/>
    <property type="match status" value="1"/>
</dbReference>
<dbReference type="EMBL" id="JXNT01000010">
    <property type="protein sequence ID" value="ODM16773.1"/>
    <property type="molecule type" value="Genomic_DNA"/>
</dbReference>
<reference evidence="3 4" key="1">
    <citation type="journal article" date="2016" name="BMC Genomics">
        <title>Comparative genomic and transcriptomic analyses of the Fuzhuan brick tea-fermentation fungus Aspergillus cristatus.</title>
        <authorList>
            <person name="Ge Y."/>
            <person name="Wang Y."/>
            <person name="Liu Y."/>
            <person name="Tan Y."/>
            <person name="Ren X."/>
            <person name="Zhang X."/>
            <person name="Hyde K.D."/>
            <person name="Liu Y."/>
            <person name="Liu Z."/>
        </authorList>
    </citation>
    <scope>NUCLEOTIDE SEQUENCE [LARGE SCALE GENOMIC DNA]</scope>
    <source>
        <strain evidence="3 4">GZAAS20.1005</strain>
    </source>
</reference>
<accession>A0A1E3B741</accession>